<gene>
    <name evidence="1" type="ORF">K504DRAFT_458669</name>
</gene>
<dbReference type="AlphaFoldDB" id="A0A6G1K4C2"/>
<dbReference type="EMBL" id="MU005774">
    <property type="protein sequence ID" value="KAF2707227.1"/>
    <property type="molecule type" value="Genomic_DNA"/>
</dbReference>
<proteinExistence type="predicted"/>
<dbReference type="Proteomes" id="UP000799428">
    <property type="component" value="Unassembled WGS sequence"/>
</dbReference>
<evidence type="ECO:0000313" key="2">
    <source>
        <dbReference type="Proteomes" id="UP000799428"/>
    </source>
</evidence>
<dbReference type="OrthoDB" id="5327538at2759"/>
<sequence>MPHGPNTFLPPIIDPTTGEEKQFLYEPQVHVAQNMLGRVKQPKYGTAELTDLLIKQYPPLFHAATNVPAFVATFSELVNLVHLNISCPGFEHAPRHRRSAVDYALISIRIAVERAPVYSLHKLSLLPIHPGGLLYLHPMLGFGSTHSSAKRWGQIRQLAICMESIPFPSSPSPRRHTQALEHLRILHAYLRTLSRGLTNLFFRWKGERGPSPLSLDKEPCMLPIEDECVHPSMRGETRGPRPLNFSRLRYMELENAVMDSSQIADFIHTHRRTLVEFNFEDVKLRHGNWDDALEPLTNMSGSESWKTKAEEVMDVPVMLSPVDVFLEPRVMGPLLDEVDMAIEEVSGNVRRGLTLSKWLGKVKSPDMKRSTKDRSWGGGDHMKKFLRGSMFSSWK</sequence>
<organism evidence="1 2">
    <name type="scientific">Pleomassaria siparia CBS 279.74</name>
    <dbReference type="NCBI Taxonomy" id="1314801"/>
    <lineage>
        <taxon>Eukaryota</taxon>
        <taxon>Fungi</taxon>
        <taxon>Dikarya</taxon>
        <taxon>Ascomycota</taxon>
        <taxon>Pezizomycotina</taxon>
        <taxon>Dothideomycetes</taxon>
        <taxon>Pleosporomycetidae</taxon>
        <taxon>Pleosporales</taxon>
        <taxon>Pleomassariaceae</taxon>
        <taxon>Pleomassaria</taxon>
    </lineage>
</organism>
<name>A0A6G1K4C2_9PLEO</name>
<protein>
    <submittedName>
        <fullName evidence="1">Uncharacterized protein</fullName>
    </submittedName>
</protein>
<keyword evidence="2" id="KW-1185">Reference proteome</keyword>
<reference evidence="1" key="1">
    <citation type="journal article" date="2020" name="Stud. Mycol.">
        <title>101 Dothideomycetes genomes: a test case for predicting lifestyles and emergence of pathogens.</title>
        <authorList>
            <person name="Haridas S."/>
            <person name="Albert R."/>
            <person name="Binder M."/>
            <person name="Bloem J."/>
            <person name="Labutti K."/>
            <person name="Salamov A."/>
            <person name="Andreopoulos B."/>
            <person name="Baker S."/>
            <person name="Barry K."/>
            <person name="Bills G."/>
            <person name="Bluhm B."/>
            <person name="Cannon C."/>
            <person name="Castanera R."/>
            <person name="Culley D."/>
            <person name="Daum C."/>
            <person name="Ezra D."/>
            <person name="Gonzalez J."/>
            <person name="Henrissat B."/>
            <person name="Kuo A."/>
            <person name="Liang C."/>
            <person name="Lipzen A."/>
            <person name="Lutzoni F."/>
            <person name="Magnuson J."/>
            <person name="Mondo S."/>
            <person name="Nolan M."/>
            <person name="Ohm R."/>
            <person name="Pangilinan J."/>
            <person name="Park H.-J."/>
            <person name="Ramirez L."/>
            <person name="Alfaro M."/>
            <person name="Sun H."/>
            <person name="Tritt A."/>
            <person name="Yoshinaga Y."/>
            <person name="Zwiers L.-H."/>
            <person name="Turgeon B."/>
            <person name="Goodwin S."/>
            <person name="Spatafora J."/>
            <person name="Crous P."/>
            <person name="Grigoriev I."/>
        </authorList>
    </citation>
    <scope>NUCLEOTIDE SEQUENCE</scope>
    <source>
        <strain evidence="1">CBS 279.74</strain>
    </source>
</reference>
<accession>A0A6G1K4C2</accession>
<evidence type="ECO:0000313" key="1">
    <source>
        <dbReference type="EMBL" id="KAF2707227.1"/>
    </source>
</evidence>